<organism evidence="1 2">
    <name type="scientific">Vibrio phage VP4B</name>
    <dbReference type="NCBI Taxonomy" id="1262540"/>
    <lineage>
        <taxon>Viruses</taxon>
        <taxon>Duplodnaviria</taxon>
        <taxon>Heunggongvirae</taxon>
        <taxon>Uroviricota</taxon>
        <taxon>Caudoviricetes</taxon>
        <taxon>Chimalliviridae</taxon>
        <taxon>Gorgonvirinae</taxon>
        <taxon>Tidunavirus</taxon>
        <taxon>Tidunavirus VP4B</taxon>
    </lineage>
</organism>
<dbReference type="KEGG" id="vg:40102975"/>
<name>V9M0N4_9CAUD</name>
<evidence type="ECO:0000313" key="1">
    <source>
        <dbReference type="EMBL" id="AGB07213.1"/>
    </source>
</evidence>
<evidence type="ECO:0000313" key="2">
    <source>
        <dbReference type="Proteomes" id="UP000272155"/>
    </source>
</evidence>
<protein>
    <submittedName>
        <fullName evidence="1">Uncharacterized protein</fullName>
    </submittedName>
</protein>
<dbReference type="Proteomes" id="UP000272155">
    <property type="component" value="Segment"/>
</dbReference>
<dbReference type="GeneID" id="40102975"/>
<accession>V9M0N4</accession>
<dbReference type="EMBL" id="KC131130">
    <property type="protein sequence ID" value="AGB07213.1"/>
    <property type="molecule type" value="Genomic_DNA"/>
</dbReference>
<dbReference type="OrthoDB" id="32422at10239"/>
<proteinExistence type="predicted"/>
<reference evidence="1 2" key="1">
    <citation type="submission" date="2012-11" db="EMBL/GenBank/DDBJ databases">
        <title>Complete genome sequence of a novel phiKZ-like Vibrio phage.</title>
        <authorList>
            <person name="Luo Z."/>
            <person name="Yu Y."/>
        </authorList>
    </citation>
    <scope>NUCLEOTIDE SEQUENCE [LARGE SCALE GENOMIC DNA]</scope>
</reference>
<sequence length="148" mass="16214">MQFNLISNAPLAVNEATALYSTEVQTGLFLLVLEELAAAKRLELVGEENVPTGEDEVPDELETLGKVTQIAENSVGECPEDRTEEEHESMIEILVEDLNTRLSKITEGFLSNEINSDQLNVIAGIDWSTPKDLSWTTSESGGFVFVLA</sequence>
<dbReference type="RefSeq" id="YP_009626075.1">
    <property type="nucleotide sequence ID" value="NC_042136.1"/>
</dbReference>
<keyword evidence="2" id="KW-1185">Reference proteome</keyword>